<evidence type="ECO:0000256" key="2">
    <source>
        <dbReference type="ARBA" id="ARBA00022692"/>
    </source>
</evidence>
<keyword evidence="4" id="KW-0472">Membrane</keyword>
<evidence type="ECO:0000259" key="5">
    <source>
        <dbReference type="PROSITE" id="PS52015"/>
    </source>
</evidence>
<organism evidence="6 7">
    <name type="scientific">Termitidicoccus mucosus</name>
    <dbReference type="NCBI Taxonomy" id="1184151"/>
    <lineage>
        <taxon>Bacteria</taxon>
        <taxon>Pseudomonadati</taxon>
        <taxon>Verrucomicrobiota</taxon>
        <taxon>Opitutia</taxon>
        <taxon>Opitutales</taxon>
        <taxon>Opitutaceae</taxon>
        <taxon>Termitidicoccus</taxon>
    </lineage>
</organism>
<dbReference type="PANTHER" id="PTHR11102">
    <property type="entry name" value="SEL-1-LIKE PROTEIN"/>
    <property type="match status" value="1"/>
</dbReference>
<dbReference type="NCBIfam" id="TIGR01352">
    <property type="entry name" value="tonB_Cterm"/>
    <property type="match status" value="1"/>
</dbReference>
<comment type="caution">
    <text evidence="6">The sequence shown here is derived from an EMBL/GenBank/DDBJ whole genome shotgun (WGS) entry which is preliminary data.</text>
</comment>
<protein>
    <recommendedName>
        <fullName evidence="5">TonB C-terminal domain-containing protein</fullName>
    </recommendedName>
</protein>
<dbReference type="GO" id="GO:0016020">
    <property type="term" value="C:membrane"/>
    <property type="evidence" value="ECO:0007669"/>
    <property type="project" value="UniProtKB-SubCell"/>
</dbReference>
<name>A0A178IPE7_9BACT</name>
<evidence type="ECO:0000256" key="3">
    <source>
        <dbReference type="ARBA" id="ARBA00022989"/>
    </source>
</evidence>
<evidence type="ECO:0000256" key="1">
    <source>
        <dbReference type="ARBA" id="ARBA00004167"/>
    </source>
</evidence>
<dbReference type="SMART" id="SM00671">
    <property type="entry name" value="SEL1"/>
    <property type="match status" value="5"/>
</dbReference>
<keyword evidence="7" id="KW-1185">Reference proteome</keyword>
<dbReference type="SUPFAM" id="SSF74653">
    <property type="entry name" value="TolA/TonB C-terminal domain"/>
    <property type="match status" value="1"/>
</dbReference>
<proteinExistence type="predicted"/>
<dbReference type="Proteomes" id="UP000078486">
    <property type="component" value="Unassembled WGS sequence"/>
</dbReference>
<reference evidence="6 7" key="1">
    <citation type="submission" date="2016-01" db="EMBL/GenBank/DDBJ databases">
        <title>High potential of lignocellulose degradation of a new Verrucomicrobia species.</title>
        <authorList>
            <person name="Wang Y."/>
            <person name="Shi Y."/>
            <person name="Qiu Z."/>
            <person name="Liu S."/>
            <person name="Yang H."/>
        </authorList>
    </citation>
    <scope>NUCLEOTIDE SEQUENCE [LARGE SCALE GENOMIC DNA]</scope>
    <source>
        <strain evidence="6 7">TSB47</strain>
    </source>
</reference>
<dbReference type="AlphaFoldDB" id="A0A178IPE7"/>
<dbReference type="Pfam" id="PF03544">
    <property type="entry name" value="TonB_C"/>
    <property type="match status" value="1"/>
</dbReference>
<dbReference type="InterPro" id="IPR006597">
    <property type="entry name" value="Sel1-like"/>
</dbReference>
<dbReference type="InterPro" id="IPR050767">
    <property type="entry name" value="Sel1_AlgK"/>
</dbReference>
<dbReference type="InterPro" id="IPR037682">
    <property type="entry name" value="TonB_C"/>
</dbReference>
<dbReference type="PROSITE" id="PS52015">
    <property type="entry name" value="TONB_CTD"/>
    <property type="match status" value="1"/>
</dbReference>
<evidence type="ECO:0000313" key="7">
    <source>
        <dbReference type="Proteomes" id="UP000078486"/>
    </source>
</evidence>
<dbReference type="Gene3D" id="3.30.1150.10">
    <property type="match status" value="1"/>
</dbReference>
<comment type="subcellular location">
    <subcellularLocation>
        <location evidence="1">Membrane</location>
        <topology evidence="1">Single-pass membrane protein</topology>
    </subcellularLocation>
</comment>
<gene>
    <name evidence="6" type="ORF">AW736_04370</name>
</gene>
<dbReference type="PANTHER" id="PTHR11102:SF160">
    <property type="entry name" value="ERAD-ASSOCIATED E3 UBIQUITIN-PROTEIN LIGASE COMPONENT HRD3"/>
    <property type="match status" value="1"/>
</dbReference>
<dbReference type="InterPro" id="IPR006260">
    <property type="entry name" value="TonB/TolA_C"/>
</dbReference>
<evidence type="ECO:0000313" key="6">
    <source>
        <dbReference type="EMBL" id="OAM91217.1"/>
    </source>
</evidence>
<evidence type="ECO:0000256" key="4">
    <source>
        <dbReference type="ARBA" id="ARBA00023136"/>
    </source>
</evidence>
<dbReference type="GO" id="GO:0055085">
    <property type="term" value="P:transmembrane transport"/>
    <property type="evidence" value="ECO:0007669"/>
    <property type="project" value="InterPro"/>
</dbReference>
<dbReference type="EMBL" id="LRRQ01000035">
    <property type="protein sequence ID" value="OAM91217.1"/>
    <property type="molecule type" value="Genomic_DNA"/>
</dbReference>
<keyword evidence="2" id="KW-0812">Transmembrane</keyword>
<dbReference type="STRING" id="1184151.AW736_04370"/>
<dbReference type="SUPFAM" id="SSF81901">
    <property type="entry name" value="HCP-like"/>
    <property type="match status" value="2"/>
</dbReference>
<dbReference type="Gene3D" id="1.25.40.10">
    <property type="entry name" value="Tetratricopeptide repeat domain"/>
    <property type="match status" value="1"/>
</dbReference>
<dbReference type="Pfam" id="PF08238">
    <property type="entry name" value="Sel1"/>
    <property type="match status" value="5"/>
</dbReference>
<feature type="domain" description="TonB C-terminal" evidence="5">
    <location>
        <begin position="332"/>
        <end position="421"/>
    </location>
</feature>
<sequence>MRLLERARALELGLNGTQVDLQKAFALYRQAAALGSAEAWYRMGVLARDGKVDGVDAKNAMGFFKEAADAGYTDAYAALARAYMEGKIVKADEVRAEFYLEKAIEAGSSEAKFLKGARLVEVPGRGDEGLALLLDAAKDGNADALQTVARLYKDGKVVAQDPALAEEWLRFAIENGSSKAKYELAQLMLKNARATGVQLTPAQASERVGLLTDAARDGNASAAKALGLMMLGGEPSLKNLLAIRDYAEQSFDAGRDDAALLVALTYALGRNPDTAMQWLELGAAGQDWRSRYARHLAREGIDVYQAIRTATKATYSEWNDIVTANSLKVKSEGITPPKILSMTKPKFPSGFASLDVKGSAVVEFVVAENGTPQGIQVVKSTHPEFADAAVNAVKTWKFTPAKKNGQSTPIRMRIPVDFHNK</sequence>
<accession>A0A178IPE7</accession>
<dbReference type="InterPro" id="IPR011990">
    <property type="entry name" value="TPR-like_helical_dom_sf"/>
</dbReference>
<keyword evidence="3" id="KW-1133">Transmembrane helix</keyword>